<organism evidence="1 2">
    <name type="scientific">Caloramator australicus RC3</name>
    <dbReference type="NCBI Taxonomy" id="857293"/>
    <lineage>
        <taxon>Bacteria</taxon>
        <taxon>Bacillati</taxon>
        <taxon>Bacillota</taxon>
        <taxon>Clostridia</taxon>
        <taxon>Eubacteriales</taxon>
        <taxon>Clostridiaceae</taxon>
        <taxon>Caloramator</taxon>
    </lineage>
</organism>
<dbReference type="Proteomes" id="UP000007652">
    <property type="component" value="Unassembled WGS sequence"/>
</dbReference>
<name>I7LGR7_9CLOT</name>
<reference evidence="1 2" key="1">
    <citation type="journal article" date="2011" name="J. Bacteriol.">
        <title>Draft genome sequence of Caloramator australicus strain RC3T, a thermoanaerobe from the Great Artesian Basin of Australia.</title>
        <authorList>
            <person name="Ogg C.D."/>
            <person name="Patel B.K.C."/>
        </authorList>
    </citation>
    <scope>NUCLEOTIDE SEQUENCE [LARGE SCALE GENOMIC DNA]</scope>
    <source>
        <strain evidence="1 2">RC3</strain>
    </source>
</reference>
<accession>I7LGR7</accession>
<evidence type="ECO:0000313" key="1">
    <source>
        <dbReference type="EMBL" id="CCJ33475.1"/>
    </source>
</evidence>
<gene>
    <name evidence="1" type="ORF">CAAU_1391</name>
</gene>
<dbReference type="AlphaFoldDB" id="I7LGR7"/>
<proteinExistence type="predicted"/>
<dbReference type="STRING" id="857293.CAAU_1391"/>
<comment type="caution">
    <text evidence="1">The sequence shown here is derived from an EMBL/GenBank/DDBJ whole genome shotgun (WGS) entry which is preliminary data.</text>
</comment>
<protein>
    <submittedName>
        <fullName evidence="1">Uncharacterized protein</fullName>
    </submittedName>
</protein>
<sequence>MTQLYICVIITKRTFNSGPVRPGRWAKEYLYVYRIAMPSRKGRLFI</sequence>
<dbReference type="EMBL" id="CAKP01000072">
    <property type="protein sequence ID" value="CCJ33475.1"/>
    <property type="molecule type" value="Genomic_DNA"/>
</dbReference>
<evidence type="ECO:0000313" key="2">
    <source>
        <dbReference type="Proteomes" id="UP000007652"/>
    </source>
</evidence>
<keyword evidence="2" id="KW-1185">Reference proteome</keyword>